<dbReference type="GO" id="GO:0016747">
    <property type="term" value="F:acyltransferase activity, transferring groups other than amino-acyl groups"/>
    <property type="evidence" value="ECO:0007669"/>
    <property type="project" value="InterPro"/>
</dbReference>
<proteinExistence type="predicted"/>
<dbReference type="InterPro" id="IPR016181">
    <property type="entry name" value="Acyl_CoA_acyltransferase"/>
</dbReference>
<evidence type="ECO:0000313" key="4">
    <source>
        <dbReference type="EMBL" id="SHM45246.1"/>
    </source>
</evidence>
<name>A0A1M7IWY8_9BACI</name>
<dbReference type="PROSITE" id="PS51186">
    <property type="entry name" value="GNAT"/>
    <property type="match status" value="1"/>
</dbReference>
<dbReference type="STRING" id="1027249.SAMN05216179_0180"/>
<evidence type="ECO:0000259" key="3">
    <source>
        <dbReference type="PROSITE" id="PS51186"/>
    </source>
</evidence>
<evidence type="ECO:0000256" key="2">
    <source>
        <dbReference type="ARBA" id="ARBA00023315"/>
    </source>
</evidence>
<dbReference type="OrthoDB" id="156739at2"/>
<dbReference type="SUPFAM" id="SSF55729">
    <property type="entry name" value="Acyl-CoA N-acyltransferases (Nat)"/>
    <property type="match status" value="1"/>
</dbReference>
<dbReference type="CDD" id="cd04301">
    <property type="entry name" value="NAT_SF"/>
    <property type="match status" value="1"/>
</dbReference>
<evidence type="ECO:0000313" key="5">
    <source>
        <dbReference type="Proteomes" id="UP000184184"/>
    </source>
</evidence>
<dbReference type="Pfam" id="PF00583">
    <property type="entry name" value="Acetyltransf_1"/>
    <property type="match status" value="1"/>
</dbReference>
<dbReference type="AlphaFoldDB" id="A0A1M7IWY8"/>
<dbReference type="InterPro" id="IPR050832">
    <property type="entry name" value="Bact_Acetyltransf"/>
</dbReference>
<evidence type="ECO:0000256" key="1">
    <source>
        <dbReference type="ARBA" id="ARBA00022679"/>
    </source>
</evidence>
<keyword evidence="1 4" id="KW-0808">Transferase</keyword>
<gene>
    <name evidence="4" type="ORF">SAMN05216179_0180</name>
</gene>
<dbReference type="PANTHER" id="PTHR43877">
    <property type="entry name" value="AMINOALKYLPHOSPHONATE N-ACETYLTRANSFERASE-RELATED-RELATED"/>
    <property type="match status" value="1"/>
</dbReference>
<accession>A0A1M7IWY8</accession>
<feature type="domain" description="N-acetyltransferase" evidence="3">
    <location>
        <begin position="1"/>
        <end position="148"/>
    </location>
</feature>
<organism evidence="4 5">
    <name type="scientific">Gracilibacillus kekensis</name>
    <dbReference type="NCBI Taxonomy" id="1027249"/>
    <lineage>
        <taxon>Bacteria</taxon>
        <taxon>Bacillati</taxon>
        <taxon>Bacillota</taxon>
        <taxon>Bacilli</taxon>
        <taxon>Bacillales</taxon>
        <taxon>Bacillaceae</taxon>
        <taxon>Gracilibacillus</taxon>
    </lineage>
</organism>
<keyword evidence="5" id="KW-1185">Reference proteome</keyword>
<protein>
    <submittedName>
        <fullName evidence="4">Acetyltransferase (GNAT) family protein</fullName>
    </submittedName>
</protein>
<dbReference type="EMBL" id="FRCZ01000001">
    <property type="protein sequence ID" value="SHM45246.1"/>
    <property type="molecule type" value="Genomic_DNA"/>
</dbReference>
<dbReference type="RefSeq" id="WP_073198786.1">
    <property type="nucleotide sequence ID" value="NZ_FRCZ01000001.1"/>
</dbReference>
<reference evidence="4 5" key="1">
    <citation type="submission" date="2016-11" db="EMBL/GenBank/DDBJ databases">
        <authorList>
            <person name="Jaros S."/>
            <person name="Januszkiewicz K."/>
            <person name="Wedrychowicz H."/>
        </authorList>
    </citation>
    <scope>NUCLEOTIDE SEQUENCE [LARGE SCALE GENOMIC DNA]</scope>
    <source>
        <strain evidence="4 5">CGMCC 1.10681</strain>
    </source>
</reference>
<dbReference type="Gene3D" id="3.40.630.30">
    <property type="match status" value="1"/>
</dbReference>
<sequence length="148" mass="17400">MIREAKTEDIPKIVLLKLEMFKAAEMEHKLHDDFVEKAEKTYQELYHTGKAKHFLLEKDDEIIACAGAFIKEDIPYCFYKDPQYGFIGDVFVETTYRRNGYGRLLTNCAIDWLLKMEIKTIRLLASENAKKLYQELGFQGTDEMVLYR</sequence>
<dbReference type="Proteomes" id="UP000184184">
    <property type="component" value="Unassembled WGS sequence"/>
</dbReference>
<dbReference type="InterPro" id="IPR000182">
    <property type="entry name" value="GNAT_dom"/>
</dbReference>
<keyword evidence="2" id="KW-0012">Acyltransferase</keyword>